<dbReference type="EMBL" id="AYYI01000004">
    <property type="protein sequence ID" value="KRM99960.1"/>
    <property type="molecule type" value="Genomic_DNA"/>
</dbReference>
<proteinExistence type="predicted"/>
<evidence type="ECO:0000313" key="2">
    <source>
        <dbReference type="EMBL" id="KRM99960.1"/>
    </source>
</evidence>
<gene>
    <name evidence="2" type="ORF">FC24_GL001504</name>
</gene>
<dbReference type="AlphaFoldDB" id="A0A0R2D7Q2"/>
<dbReference type="Pfam" id="PF00148">
    <property type="entry name" value="Oxidored_nitro"/>
    <property type="match status" value="1"/>
</dbReference>
<protein>
    <recommendedName>
        <fullName evidence="1">Nitrogenase/oxidoreductase component 1 domain-containing protein</fullName>
    </recommendedName>
</protein>
<name>A0A0R2D7Q2_9LACO</name>
<dbReference type="PATRIC" id="fig|1423796.3.peg.1532"/>
<dbReference type="RefSeq" id="WP_057872925.1">
    <property type="nucleotide sequence ID" value="NZ_AYYI01000004.1"/>
</dbReference>
<evidence type="ECO:0000259" key="1">
    <source>
        <dbReference type="Pfam" id="PF00148"/>
    </source>
</evidence>
<organism evidence="2 3">
    <name type="scientific">Loigolactobacillus rennini DSM 20253</name>
    <dbReference type="NCBI Taxonomy" id="1423796"/>
    <lineage>
        <taxon>Bacteria</taxon>
        <taxon>Bacillati</taxon>
        <taxon>Bacillota</taxon>
        <taxon>Bacilli</taxon>
        <taxon>Lactobacillales</taxon>
        <taxon>Lactobacillaceae</taxon>
        <taxon>Loigolactobacillus</taxon>
    </lineage>
</organism>
<dbReference type="SUPFAM" id="SSF53807">
    <property type="entry name" value="Helical backbone' metal receptor"/>
    <property type="match status" value="1"/>
</dbReference>
<feature type="domain" description="Nitrogenase/oxidoreductase component 1" evidence="1">
    <location>
        <begin position="44"/>
        <end position="419"/>
    </location>
</feature>
<dbReference type="Gene3D" id="3.40.50.1980">
    <property type="entry name" value="Nitrogenase molybdenum iron protein domain"/>
    <property type="match status" value="2"/>
</dbReference>
<comment type="caution">
    <text evidence="2">The sequence shown here is derived from an EMBL/GenBank/DDBJ whole genome shotgun (WGS) entry which is preliminary data.</text>
</comment>
<dbReference type="OrthoDB" id="4959at2"/>
<evidence type="ECO:0000313" key="3">
    <source>
        <dbReference type="Proteomes" id="UP000051638"/>
    </source>
</evidence>
<dbReference type="GO" id="GO:0016491">
    <property type="term" value="F:oxidoreductase activity"/>
    <property type="evidence" value="ECO:0007669"/>
    <property type="project" value="InterPro"/>
</dbReference>
<sequence length="439" mass="48548">MLNRVQRPQTTAAIPLLQAQFPTPFSTGLTYSPPARGGWNIVHVGMQVPQAHLIFVCAQGCLRGVVLTAAEMGAQTRFSTVAIRTQDVLNGDLEALLVDGVSDILTKLPEKPPAVLVYTSCIHHFMGTDLKLAYRQLRQRFPDIQFTDCYMNPIMRKSGLNPDQTMRRQLYSLLQPAPLVARAVNIIGNDFKLQPQSDLVRLLQQHQFKIREAVTCTTYKQYQQLATSQYNITTRPAAKPAAEMLAQRFGQIHLALPFSFNAQEIEQQLTKLAQAINVPPLDYQPLRAAAKQALYQARQVVGSTEIAIDASATSRPLGLARLLLTDGFNVTRLYLDQIGSAEKADLMALKQLAPDLLIFPTVQPDMRQVSRHTANKVLAIGQKAAYFCGTNYFVNLIQDGGLYGFGGIQQLAQMMVAAVREPKDTQALITVKGWGCHCS</sequence>
<dbReference type="InterPro" id="IPR000510">
    <property type="entry name" value="Nase/OxRdtase_comp1"/>
</dbReference>
<dbReference type="Proteomes" id="UP000051638">
    <property type="component" value="Unassembled WGS sequence"/>
</dbReference>
<accession>A0A0R2D7Q2</accession>
<dbReference type="STRING" id="1423796.FC24_GL001504"/>
<keyword evidence="3" id="KW-1185">Reference proteome</keyword>
<reference evidence="2 3" key="1">
    <citation type="journal article" date="2015" name="Genome Announc.">
        <title>Expanding the biotechnology potential of lactobacilli through comparative genomics of 213 strains and associated genera.</title>
        <authorList>
            <person name="Sun Z."/>
            <person name="Harris H.M."/>
            <person name="McCann A."/>
            <person name="Guo C."/>
            <person name="Argimon S."/>
            <person name="Zhang W."/>
            <person name="Yang X."/>
            <person name="Jeffery I.B."/>
            <person name="Cooney J.C."/>
            <person name="Kagawa T.F."/>
            <person name="Liu W."/>
            <person name="Song Y."/>
            <person name="Salvetti E."/>
            <person name="Wrobel A."/>
            <person name="Rasinkangas P."/>
            <person name="Parkhill J."/>
            <person name="Rea M.C."/>
            <person name="O'Sullivan O."/>
            <person name="Ritari J."/>
            <person name="Douillard F.P."/>
            <person name="Paul Ross R."/>
            <person name="Yang R."/>
            <person name="Briner A.E."/>
            <person name="Felis G.E."/>
            <person name="de Vos W.M."/>
            <person name="Barrangou R."/>
            <person name="Klaenhammer T.R."/>
            <person name="Caufield P.W."/>
            <person name="Cui Y."/>
            <person name="Zhang H."/>
            <person name="O'Toole P.W."/>
        </authorList>
    </citation>
    <scope>NUCLEOTIDE SEQUENCE [LARGE SCALE GENOMIC DNA]</scope>
    <source>
        <strain evidence="2 3">DSM 20253</strain>
    </source>
</reference>